<keyword evidence="6" id="KW-0378">Hydrolase</keyword>
<dbReference type="RefSeq" id="XP_019034610.1">
    <property type="nucleotide sequence ID" value="XM_019173905.1"/>
</dbReference>
<dbReference type="InterPro" id="IPR045249">
    <property type="entry name" value="HARBI1-like"/>
</dbReference>
<proteinExistence type="inferred from homology"/>
<keyword evidence="4" id="KW-0540">Nuclease</keyword>
<evidence type="ECO:0000256" key="2">
    <source>
        <dbReference type="ARBA" id="ARBA00004123"/>
    </source>
</evidence>
<evidence type="ECO:0000256" key="4">
    <source>
        <dbReference type="ARBA" id="ARBA00022722"/>
    </source>
</evidence>
<evidence type="ECO:0000256" key="1">
    <source>
        <dbReference type="ARBA" id="ARBA00001968"/>
    </source>
</evidence>
<dbReference type="GO" id="GO:0005634">
    <property type="term" value="C:nucleus"/>
    <property type="evidence" value="ECO:0007669"/>
    <property type="project" value="UniProtKB-SubCell"/>
</dbReference>
<evidence type="ECO:0000256" key="6">
    <source>
        <dbReference type="ARBA" id="ARBA00022801"/>
    </source>
</evidence>
<sequence length="178" mass="19587">MGLWTLRMGDSIRHCAEVFGQKRLDTVTGSLRTLVLALLSDDIIDEWIKIPSADEPDHPQIKDYSPHVFAGCRGALDGTHIGVKVPKRVRDVYVSGRKDEPTINVFAACNFDFDFIAIYAGVEGSVHDSRVLEMARATGNFAMPPGQYLLGDAGYGLSTDVLTPHRSVKYHTWEPGAV</sequence>
<dbReference type="GO" id="GO:0046872">
    <property type="term" value="F:metal ion binding"/>
    <property type="evidence" value="ECO:0007669"/>
    <property type="project" value="UniProtKB-KW"/>
</dbReference>
<dbReference type="PANTHER" id="PTHR22930:SF251">
    <property type="entry name" value="DDE TNP4 DOMAIN-CONTAINING PROTEIN"/>
    <property type="match status" value="1"/>
</dbReference>
<name>A0A1E3K083_9TREE</name>
<evidence type="ECO:0000259" key="8">
    <source>
        <dbReference type="Pfam" id="PF13359"/>
    </source>
</evidence>
<evidence type="ECO:0000256" key="3">
    <source>
        <dbReference type="ARBA" id="ARBA00006958"/>
    </source>
</evidence>
<dbReference type="PANTHER" id="PTHR22930">
    <property type="match status" value="1"/>
</dbReference>
<protein>
    <recommendedName>
        <fullName evidence="8">DDE Tnp4 domain-containing protein</fullName>
    </recommendedName>
</protein>
<comment type="cofactor">
    <cofactor evidence="1">
        <name>a divalent metal cation</name>
        <dbReference type="ChEBI" id="CHEBI:60240"/>
    </cofactor>
</comment>
<dbReference type="OrthoDB" id="1681765at2759"/>
<organism evidence="9 10">
    <name type="scientific">Cryptococcus wingfieldii CBS 7118</name>
    <dbReference type="NCBI Taxonomy" id="1295528"/>
    <lineage>
        <taxon>Eukaryota</taxon>
        <taxon>Fungi</taxon>
        <taxon>Dikarya</taxon>
        <taxon>Basidiomycota</taxon>
        <taxon>Agaricomycotina</taxon>
        <taxon>Tremellomycetes</taxon>
        <taxon>Tremellales</taxon>
        <taxon>Cryptococcaceae</taxon>
        <taxon>Cryptococcus</taxon>
    </lineage>
</organism>
<feature type="domain" description="DDE Tnp4" evidence="8">
    <location>
        <begin position="76"/>
        <end position="166"/>
    </location>
</feature>
<accession>A0A1E3K083</accession>
<dbReference type="GO" id="GO:0016787">
    <property type="term" value="F:hydrolase activity"/>
    <property type="evidence" value="ECO:0007669"/>
    <property type="project" value="UniProtKB-KW"/>
</dbReference>
<evidence type="ECO:0000313" key="10">
    <source>
        <dbReference type="Proteomes" id="UP000094819"/>
    </source>
</evidence>
<evidence type="ECO:0000256" key="5">
    <source>
        <dbReference type="ARBA" id="ARBA00022723"/>
    </source>
</evidence>
<gene>
    <name evidence="9" type="ORF">L198_01743</name>
</gene>
<keyword evidence="7" id="KW-0539">Nucleus</keyword>
<evidence type="ECO:0000313" key="9">
    <source>
        <dbReference type="EMBL" id="ODO06510.1"/>
    </source>
</evidence>
<dbReference type="EMBL" id="AWGH01000003">
    <property type="protein sequence ID" value="ODO06510.1"/>
    <property type="molecule type" value="Genomic_DNA"/>
</dbReference>
<comment type="caution">
    <text evidence="9">The sequence shown here is derived from an EMBL/GenBank/DDBJ whole genome shotgun (WGS) entry which is preliminary data.</text>
</comment>
<dbReference type="InterPro" id="IPR027806">
    <property type="entry name" value="HARBI1_dom"/>
</dbReference>
<evidence type="ECO:0000256" key="7">
    <source>
        <dbReference type="ARBA" id="ARBA00023242"/>
    </source>
</evidence>
<dbReference type="GO" id="GO:0004518">
    <property type="term" value="F:nuclease activity"/>
    <property type="evidence" value="ECO:0007669"/>
    <property type="project" value="UniProtKB-KW"/>
</dbReference>
<dbReference type="Pfam" id="PF13359">
    <property type="entry name" value="DDE_Tnp_4"/>
    <property type="match status" value="1"/>
</dbReference>
<dbReference type="GeneID" id="30190956"/>
<keyword evidence="10" id="KW-1185">Reference proteome</keyword>
<comment type="similarity">
    <text evidence="3">Belongs to the HARBI1 family.</text>
</comment>
<keyword evidence="5" id="KW-0479">Metal-binding</keyword>
<comment type="subcellular location">
    <subcellularLocation>
        <location evidence="2">Nucleus</location>
    </subcellularLocation>
</comment>
<dbReference type="Proteomes" id="UP000094819">
    <property type="component" value="Unassembled WGS sequence"/>
</dbReference>
<dbReference type="AlphaFoldDB" id="A0A1E3K083"/>
<reference evidence="9 10" key="1">
    <citation type="submission" date="2016-06" db="EMBL/GenBank/DDBJ databases">
        <title>Evolution of pathogenesis and genome organization in the Tremellales.</title>
        <authorList>
            <person name="Cuomo C."/>
            <person name="Litvintseva A."/>
            <person name="Heitman J."/>
            <person name="Chen Y."/>
            <person name="Sun S."/>
            <person name="Springer D."/>
            <person name="Dromer F."/>
            <person name="Young S."/>
            <person name="Zeng Q."/>
            <person name="Chapman S."/>
            <person name="Gujja S."/>
            <person name="Saif S."/>
            <person name="Birren B."/>
        </authorList>
    </citation>
    <scope>NUCLEOTIDE SEQUENCE [LARGE SCALE GENOMIC DNA]</scope>
    <source>
        <strain evidence="9 10">CBS 7118</strain>
    </source>
</reference>